<evidence type="ECO:0000313" key="1">
    <source>
        <dbReference type="EMBL" id="KAA9150211.1"/>
    </source>
</evidence>
<dbReference type="RefSeq" id="WP_144757956.1">
    <property type="nucleotide sequence ID" value="NZ_VMNW02000122.1"/>
</dbReference>
<organism evidence="1 2">
    <name type="scientific">Amycolatopsis acidicola</name>
    <dbReference type="NCBI Taxonomy" id="2596893"/>
    <lineage>
        <taxon>Bacteria</taxon>
        <taxon>Bacillati</taxon>
        <taxon>Actinomycetota</taxon>
        <taxon>Actinomycetes</taxon>
        <taxon>Pseudonocardiales</taxon>
        <taxon>Pseudonocardiaceae</taxon>
        <taxon>Amycolatopsis</taxon>
    </lineage>
</organism>
<dbReference type="InterPro" id="IPR023606">
    <property type="entry name" value="CoA-Trfase_III_dom_1_sf"/>
</dbReference>
<dbReference type="AlphaFoldDB" id="A0A5N0ULS5"/>
<dbReference type="EMBL" id="VMNW02000122">
    <property type="protein sequence ID" value="KAA9150211.1"/>
    <property type="molecule type" value="Genomic_DNA"/>
</dbReference>
<sequence>MSGPLAGLRVVEVSAYVATPLAGMTLAQLGADVVRVEPVGGQADRTRLPLSGSGTSLYWSGLNKGKRAIEVDFRSAEGRSLVADLVADRGILVTNTRRFPELSYVELAKRRPDVIHVLLNGNRDGGTGVDYTVQASVGLHGITGPADTDGPVLDTLPFWDVACGLYLAIGLLAAERERRDTGQGQSVEVALRDVAMATLGNLGFLTEAQLGGVRPRAGNYVYGLFGRDFATKDGARLMVVVLTQRHWRQLLEVTGLAAAVDALGAALDVDFSRENTRYEHRATLAALLEPWFAARTKSEVTKALSGTSVLHDEFRSISELVAGLGEEELFARLDQPGIGEHWAPGSPLVMNGRAAPARVAPAVGEHTGEVLAELENEES</sequence>
<dbReference type="PANTHER" id="PTHR48228">
    <property type="entry name" value="SUCCINYL-COA--D-CITRAMALATE COA-TRANSFERASE"/>
    <property type="match status" value="1"/>
</dbReference>
<dbReference type="PANTHER" id="PTHR48228:SF5">
    <property type="entry name" value="ALPHA-METHYLACYL-COA RACEMASE"/>
    <property type="match status" value="1"/>
</dbReference>
<reference evidence="1" key="1">
    <citation type="submission" date="2019-09" db="EMBL/GenBank/DDBJ databases">
        <authorList>
            <person name="Teo W.F.A."/>
            <person name="Duangmal K."/>
        </authorList>
    </citation>
    <scope>NUCLEOTIDE SEQUENCE [LARGE SCALE GENOMIC DNA]</scope>
    <source>
        <strain evidence="1">K81G1</strain>
    </source>
</reference>
<dbReference type="Proteomes" id="UP000319769">
    <property type="component" value="Unassembled WGS sequence"/>
</dbReference>
<dbReference type="OrthoDB" id="9797653at2"/>
<comment type="caution">
    <text evidence="1">The sequence shown here is derived from an EMBL/GenBank/DDBJ whole genome shotgun (WGS) entry which is preliminary data.</text>
</comment>
<dbReference type="SUPFAM" id="SSF89796">
    <property type="entry name" value="CoA-transferase family III (CaiB/BaiF)"/>
    <property type="match status" value="1"/>
</dbReference>
<accession>A0A5N0ULS5</accession>
<protein>
    <submittedName>
        <fullName evidence="1">2-methylfumaryl-CoA isomerase</fullName>
    </submittedName>
</protein>
<dbReference type="Pfam" id="PF02515">
    <property type="entry name" value="CoA_transf_3"/>
    <property type="match status" value="1"/>
</dbReference>
<name>A0A5N0ULS5_9PSEU</name>
<proteinExistence type="predicted"/>
<evidence type="ECO:0000313" key="2">
    <source>
        <dbReference type="Proteomes" id="UP000319769"/>
    </source>
</evidence>
<keyword evidence="1" id="KW-0413">Isomerase</keyword>
<keyword evidence="2" id="KW-1185">Reference proteome</keyword>
<dbReference type="InterPro" id="IPR050509">
    <property type="entry name" value="CoA-transferase_III"/>
</dbReference>
<gene>
    <name evidence="1" type="ORF">FPZ12_041640</name>
</gene>
<dbReference type="GO" id="GO:0016853">
    <property type="term" value="F:isomerase activity"/>
    <property type="evidence" value="ECO:0007669"/>
    <property type="project" value="UniProtKB-KW"/>
</dbReference>
<dbReference type="Gene3D" id="3.30.1540.10">
    <property type="entry name" value="formyl-coa transferase, domain 3"/>
    <property type="match status" value="1"/>
</dbReference>
<dbReference type="InterPro" id="IPR003673">
    <property type="entry name" value="CoA-Trfase_fam_III"/>
</dbReference>
<dbReference type="InterPro" id="IPR044855">
    <property type="entry name" value="CoA-Trfase_III_dom3_sf"/>
</dbReference>
<dbReference type="Gene3D" id="3.40.50.10540">
    <property type="entry name" value="Crotonobetainyl-coa:carnitine coa-transferase, domain 1"/>
    <property type="match status" value="1"/>
</dbReference>